<sequence>MRILTKKRYQFGHGDTKVITTGNYAIEDVPDWVEKDSLFKLAKEDGDIEVLEAKIQSSSVKVEAEDKSKEVKTDVKAKKSKEE</sequence>
<dbReference type="RefSeq" id="WP_118035615.1">
    <property type="nucleotide sequence ID" value="NZ_QRTP01000004.1"/>
</dbReference>
<name>A0A412CGQ2_9FIRM</name>
<comment type="caution">
    <text evidence="1">The sequence shown here is derived from an EMBL/GenBank/DDBJ whole genome shotgun (WGS) entry which is preliminary data.</text>
</comment>
<dbReference type="AlphaFoldDB" id="A0A412CGQ2"/>
<evidence type="ECO:0000313" key="1">
    <source>
        <dbReference type="EMBL" id="RGQ85553.1"/>
    </source>
</evidence>
<organism evidence="1 2">
    <name type="scientific">Megamonas rupellensis</name>
    <dbReference type="NCBI Taxonomy" id="491921"/>
    <lineage>
        <taxon>Bacteria</taxon>
        <taxon>Bacillati</taxon>
        <taxon>Bacillota</taxon>
        <taxon>Negativicutes</taxon>
        <taxon>Selenomonadales</taxon>
        <taxon>Selenomonadaceae</taxon>
        <taxon>Megamonas</taxon>
    </lineage>
</organism>
<evidence type="ECO:0000313" key="2">
    <source>
        <dbReference type="Proteomes" id="UP000286147"/>
    </source>
</evidence>
<protein>
    <submittedName>
        <fullName evidence="1">Uncharacterized protein</fullName>
    </submittedName>
</protein>
<reference evidence="1 2" key="1">
    <citation type="submission" date="2018-08" db="EMBL/GenBank/DDBJ databases">
        <title>A genome reference for cultivated species of the human gut microbiota.</title>
        <authorList>
            <person name="Zou Y."/>
            <person name="Xue W."/>
            <person name="Luo G."/>
        </authorList>
    </citation>
    <scope>NUCLEOTIDE SEQUENCE [LARGE SCALE GENOMIC DNA]</scope>
    <source>
        <strain evidence="1 2">AF27-12</strain>
    </source>
</reference>
<dbReference type="Proteomes" id="UP000286147">
    <property type="component" value="Unassembled WGS sequence"/>
</dbReference>
<dbReference type="EMBL" id="QRTP01000004">
    <property type="protein sequence ID" value="RGQ85553.1"/>
    <property type="molecule type" value="Genomic_DNA"/>
</dbReference>
<proteinExistence type="predicted"/>
<gene>
    <name evidence="1" type="ORF">DWY77_02805</name>
</gene>
<accession>A0A412CGQ2</accession>